<proteinExistence type="predicted"/>
<comment type="caution">
    <text evidence="1">The sequence shown here is derived from an EMBL/GenBank/DDBJ whole genome shotgun (WGS) entry which is preliminary data.</text>
</comment>
<sequence length="244" mass="26719">MARIVGGRDAMAGEFPWQVSLAWKGQHICGGSLISPNEVVTAAHCVTNYTLKNLDVIAGAHYPVSSELEDNFVQKRKVKKGFRHEKFFGRYGHQKYDIGLLTLKQPFDFAKASGHIGAICLPPKIYNISGLLSISGFGWRKEDGNMLAPVLQVATMAVLPNSTCDKAYGGRFHPETMFCAADFVNGQDSCKGDSGGPAMQMNAGRVVLAGIVSWGEGCGRKGRPGVYTRVSQYLDWIENHRHLR</sequence>
<dbReference type="Proteomes" id="UP000821865">
    <property type="component" value="Chromosome 6"/>
</dbReference>
<protein>
    <submittedName>
        <fullName evidence="1">Uncharacterized protein</fullName>
    </submittedName>
</protein>
<name>A0ACB8CMI0_DERSI</name>
<dbReference type="EMBL" id="CM023475">
    <property type="protein sequence ID" value="KAH7946049.1"/>
    <property type="molecule type" value="Genomic_DNA"/>
</dbReference>
<evidence type="ECO:0000313" key="1">
    <source>
        <dbReference type="EMBL" id="KAH7946049.1"/>
    </source>
</evidence>
<keyword evidence="2" id="KW-1185">Reference proteome</keyword>
<reference evidence="1" key="1">
    <citation type="submission" date="2020-05" db="EMBL/GenBank/DDBJ databases">
        <title>Large-scale comparative analyses of tick genomes elucidate their genetic diversity and vector capacities.</title>
        <authorList>
            <person name="Jia N."/>
            <person name="Wang J."/>
            <person name="Shi W."/>
            <person name="Du L."/>
            <person name="Sun Y."/>
            <person name="Zhan W."/>
            <person name="Jiang J."/>
            <person name="Wang Q."/>
            <person name="Zhang B."/>
            <person name="Ji P."/>
            <person name="Sakyi L.B."/>
            <person name="Cui X."/>
            <person name="Yuan T."/>
            <person name="Jiang B."/>
            <person name="Yang W."/>
            <person name="Lam T.T.-Y."/>
            <person name="Chang Q."/>
            <person name="Ding S."/>
            <person name="Wang X."/>
            <person name="Zhu J."/>
            <person name="Ruan X."/>
            <person name="Zhao L."/>
            <person name="Wei J."/>
            <person name="Que T."/>
            <person name="Du C."/>
            <person name="Cheng J."/>
            <person name="Dai P."/>
            <person name="Han X."/>
            <person name="Huang E."/>
            <person name="Gao Y."/>
            <person name="Liu J."/>
            <person name="Shao H."/>
            <person name="Ye R."/>
            <person name="Li L."/>
            <person name="Wei W."/>
            <person name="Wang X."/>
            <person name="Wang C."/>
            <person name="Yang T."/>
            <person name="Huo Q."/>
            <person name="Li W."/>
            <person name="Guo W."/>
            <person name="Chen H."/>
            <person name="Zhou L."/>
            <person name="Ni X."/>
            <person name="Tian J."/>
            <person name="Zhou Y."/>
            <person name="Sheng Y."/>
            <person name="Liu T."/>
            <person name="Pan Y."/>
            <person name="Xia L."/>
            <person name="Li J."/>
            <person name="Zhao F."/>
            <person name="Cao W."/>
        </authorList>
    </citation>
    <scope>NUCLEOTIDE SEQUENCE</scope>
    <source>
        <strain evidence="1">Dsil-2018</strain>
    </source>
</reference>
<evidence type="ECO:0000313" key="2">
    <source>
        <dbReference type="Proteomes" id="UP000821865"/>
    </source>
</evidence>
<organism evidence="1 2">
    <name type="scientific">Dermacentor silvarum</name>
    <name type="common">Tick</name>
    <dbReference type="NCBI Taxonomy" id="543639"/>
    <lineage>
        <taxon>Eukaryota</taxon>
        <taxon>Metazoa</taxon>
        <taxon>Ecdysozoa</taxon>
        <taxon>Arthropoda</taxon>
        <taxon>Chelicerata</taxon>
        <taxon>Arachnida</taxon>
        <taxon>Acari</taxon>
        <taxon>Parasitiformes</taxon>
        <taxon>Ixodida</taxon>
        <taxon>Ixodoidea</taxon>
        <taxon>Ixodidae</taxon>
        <taxon>Rhipicephalinae</taxon>
        <taxon>Dermacentor</taxon>
    </lineage>
</organism>
<gene>
    <name evidence="1" type="ORF">HPB49_019675</name>
</gene>
<accession>A0ACB8CMI0</accession>